<keyword evidence="5" id="KW-0862">Zinc</keyword>
<accession>D8LRX2</accession>
<dbReference type="STRING" id="2880.D8LRX2"/>
<evidence type="ECO:0000256" key="3">
    <source>
        <dbReference type="ARBA" id="ARBA00022723"/>
    </source>
</evidence>
<gene>
    <name evidence="12" type="ORF">Esi_0007_0230</name>
</gene>
<dbReference type="GO" id="GO:0004222">
    <property type="term" value="F:metalloendopeptidase activity"/>
    <property type="evidence" value="ECO:0007669"/>
    <property type="project" value="InterPro"/>
</dbReference>
<dbReference type="InParanoid" id="D8LRX2"/>
<dbReference type="EMBL" id="FN648926">
    <property type="protein sequence ID" value="CBN73889.1"/>
    <property type="molecule type" value="Genomic_DNA"/>
</dbReference>
<comment type="similarity">
    <text evidence="1 7">Belongs to the peptidase M16 family.</text>
</comment>
<keyword evidence="3" id="KW-0479">Metal-binding</keyword>
<evidence type="ECO:0000259" key="10">
    <source>
        <dbReference type="Pfam" id="PF05193"/>
    </source>
</evidence>
<dbReference type="InterPro" id="IPR007863">
    <property type="entry name" value="Peptidase_M16_C"/>
</dbReference>
<dbReference type="Pfam" id="PF05193">
    <property type="entry name" value="Peptidase_M16_C"/>
    <property type="match status" value="1"/>
</dbReference>
<evidence type="ECO:0000313" key="12">
    <source>
        <dbReference type="EMBL" id="CBN73889.1"/>
    </source>
</evidence>
<keyword evidence="2" id="KW-0645">Protease</keyword>
<evidence type="ECO:0000256" key="7">
    <source>
        <dbReference type="RuleBase" id="RU004447"/>
    </source>
</evidence>
<dbReference type="Pfam" id="PF00675">
    <property type="entry name" value="Peptidase_M16"/>
    <property type="match status" value="1"/>
</dbReference>
<dbReference type="PANTHER" id="PTHR43690:SF18">
    <property type="entry name" value="INSULIN-DEGRADING ENZYME-RELATED"/>
    <property type="match status" value="1"/>
</dbReference>
<evidence type="ECO:0000313" key="13">
    <source>
        <dbReference type="Proteomes" id="UP000002630"/>
    </source>
</evidence>
<dbReference type="SUPFAM" id="SSF63411">
    <property type="entry name" value="LuxS/MPP-like metallohydrolase"/>
    <property type="match status" value="3"/>
</dbReference>
<dbReference type="eggNOG" id="KOG0959">
    <property type="taxonomic scope" value="Eukaryota"/>
</dbReference>
<dbReference type="OrthoDB" id="952271at2759"/>
<dbReference type="Gene3D" id="3.30.830.10">
    <property type="entry name" value="Metalloenzyme, LuxS/M16 peptidase-like"/>
    <property type="match status" value="3"/>
</dbReference>
<dbReference type="GO" id="GO:0005829">
    <property type="term" value="C:cytosol"/>
    <property type="evidence" value="ECO:0007669"/>
    <property type="project" value="TreeGrafter"/>
</dbReference>
<dbReference type="GO" id="GO:0051603">
    <property type="term" value="P:proteolysis involved in protein catabolic process"/>
    <property type="evidence" value="ECO:0007669"/>
    <property type="project" value="TreeGrafter"/>
</dbReference>
<feature type="compositionally biased region" description="Polar residues" evidence="8">
    <location>
        <begin position="58"/>
        <end position="72"/>
    </location>
</feature>
<dbReference type="EMBL" id="FN649731">
    <property type="protein sequence ID" value="CBN73889.1"/>
    <property type="molecule type" value="Genomic_DNA"/>
</dbReference>
<dbReference type="FunFam" id="3.30.830.10:FF:000004">
    <property type="entry name" value="Putative insulin-degrading enzyme"/>
    <property type="match status" value="1"/>
</dbReference>
<organism evidence="12 13">
    <name type="scientific">Ectocarpus siliculosus</name>
    <name type="common">Brown alga</name>
    <name type="synonym">Conferva siliculosa</name>
    <dbReference type="NCBI Taxonomy" id="2880"/>
    <lineage>
        <taxon>Eukaryota</taxon>
        <taxon>Sar</taxon>
        <taxon>Stramenopiles</taxon>
        <taxon>Ochrophyta</taxon>
        <taxon>PX clade</taxon>
        <taxon>Phaeophyceae</taxon>
        <taxon>Ectocarpales</taxon>
        <taxon>Ectocarpaceae</taxon>
        <taxon>Ectocarpus</taxon>
    </lineage>
</organism>
<evidence type="ECO:0000256" key="5">
    <source>
        <dbReference type="ARBA" id="ARBA00022833"/>
    </source>
</evidence>
<sequence length="805" mass="89421">MRRVLAAAQVLILSQGTRSFHLPLPPARSPGITTTTTTTSGRAVNPARSRNDQEHQQRCSSALRQDDQPANDNEQRTSDGGSGGGVTRREFFNTLGSAGAAAAAWAAVAGSSSAAAGSGDRKAAGEASRARVYGEVDKSPNDPRSYRAISLASGMKVLLISDPNTKTSAAAMDVHVGHFSDPDDLPGLAHFCEHLLFLGTDKYPDESSYATYLSSHGGTSNAYTDTEDTVYFFDVSSDYLKGALDRFAQFFIAPQFTEAATGRELNAIEAENAKNQISDAFRGYQLEKLRANRLHPYSKFGTGNKKTLLDVPSSQGKSARQALFRFFDMYYSANQMTLAVLGKESLSQLQSTVDGMFGPVPNRGSGRRPSEKWIGKVKPFLGNQPLQAYNIVPVQELRSVAIAWPLSFETPEERQAVLVAKPFTYIGSLLGHEGPGSLLSYLKAKNWANALGAAASTFTDDFAIYEIEVDLTPEGLSNRFKVLTALFSYVDLIRKKGVPSYLASELKDLSDLGWRFQDKREPGSLVPSLAANLQEYPPEAAIRYMKGVVRWFNLSPLPENMRPEKKLVRFPLTPAGSGSLIRRREQNNENDNSASQLLFQVSDRSIENRVLAQLLMSIMEDPYYDSLRTKQQLGYLVFSGVKIVEGVSLVYLLVQSAERGPAYLTDRSLEFLDQWRQELVDLPASKLKDYVGGLIDRKLEPDRRLSSEAERNWAEMSTGQLRFDRRREEAKALEQIRAGDLLRFFDRHLREGGQERRLLTSEVFAKSRAREMEAPARGATLVTNEKKWRGQQEKFPVRKRLTRVE</sequence>
<dbReference type="MEROPS" id="M16.002"/>
<evidence type="ECO:0000256" key="1">
    <source>
        <dbReference type="ARBA" id="ARBA00007261"/>
    </source>
</evidence>
<dbReference type="InterPro" id="IPR011765">
    <property type="entry name" value="Pept_M16_N"/>
</dbReference>
<dbReference type="Proteomes" id="UP000002630">
    <property type="component" value="Linkage Group LG06"/>
</dbReference>
<evidence type="ECO:0000259" key="9">
    <source>
        <dbReference type="Pfam" id="PF00675"/>
    </source>
</evidence>
<feature type="domain" description="Coenzyme PQQ synthesis protein F-like C-terminal lobe" evidence="11">
    <location>
        <begin position="614"/>
        <end position="713"/>
    </location>
</feature>
<dbReference type="InterPro" id="IPR001431">
    <property type="entry name" value="Pept_M16_Zn_BS"/>
</dbReference>
<name>D8LRX2_ECTSI</name>
<dbReference type="InterPro" id="IPR011249">
    <property type="entry name" value="Metalloenz_LuxS/M16"/>
</dbReference>
<evidence type="ECO:0000256" key="8">
    <source>
        <dbReference type="SAM" id="MobiDB-lite"/>
    </source>
</evidence>
<keyword evidence="4" id="KW-0378">Hydrolase</keyword>
<feature type="domain" description="Peptidase M16 C-terminal" evidence="10">
    <location>
        <begin position="320"/>
        <end position="501"/>
    </location>
</feature>
<dbReference type="GO" id="GO:0046872">
    <property type="term" value="F:metal ion binding"/>
    <property type="evidence" value="ECO:0007669"/>
    <property type="project" value="UniProtKB-KW"/>
</dbReference>
<dbReference type="PANTHER" id="PTHR43690">
    <property type="entry name" value="NARDILYSIN"/>
    <property type="match status" value="1"/>
</dbReference>
<protein>
    <recommendedName>
        <fullName evidence="14">Insulysin</fullName>
    </recommendedName>
</protein>
<feature type="region of interest" description="Disordered" evidence="8">
    <location>
        <begin position="20"/>
        <end position="88"/>
    </location>
</feature>
<evidence type="ECO:0000256" key="6">
    <source>
        <dbReference type="ARBA" id="ARBA00023049"/>
    </source>
</evidence>
<evidence type="ECO:0000259" key="11">
    <source>
        <dbReference type="Pfam" id="PF22456"/>
    </source>
</evidence>
<dbReference type="InterPro" id="IPR050626">
    <property type="entry name" value="Peptidase_M16"/>
</dbReference>
<feature type="domain" description="Peptidase M16 N-terminal" evidence="9">
    <location>
        <begin position="156"/>
        <end position="288"/>
    </location>
</feature>
<keyword evidence="6" id="KW-0482">Metalloprotease</keyword>
<dbReference type="Pfam" id="PF22456">
    <property type="entry name" value="PqqF-like_C_4"/>
    <property type="match status" value="1"/>
</dbReference>
<keyword evidence="13" id="KW-1185">Reference proteome</keyword>
<dbReference type="PROSITE" id="PS00143">
    <property type="entry name" value="INSULINASE"/>
    <property type="match status" value="1"/>
</dbReference>
<evidence type="ECO:0008006" key="14">
    <source>
        <dbReference type="Google" id="ProtNLM"/>
    </source>
</evidence>
<evidence type="ECO:0000256" key="4">
    <source>
        <dbReference type="ARBA" id="ARBA00022801"/>
    </source>
</evidence>
<dbReference type="GO" id="GO:0005739">
    <property type="term" value="C:mitochondrion"/>
    <property type="evidence" value="ECO:0007669"/>
    <property type="project" value="TreeGrafter"/>
</dbReference>
<dbReference type="GO" id="GO:0043171">
    <property type="term" value="P:peptide catabolic process"/>
    <property type="evidence" value="ECO:0007669"/>
    <property type="project" value="TreeGrafter"/>
</dbReference>
<evidence type="ECO:0000256" key="2">
    <source>
        <dbReference type="ARBA" id="ARBA00022670"/>
    </source>
</evidence>
<dbReference type="AlphaFoldDB" id="D8LRX2"/>
<dbReference type="InterPro" id="IPR054734">
    <property type="entry name" value="PqqF-like_C_4"/>
</dbReference>
<reference evidence="12 13" key="1">
    <citation type="journal article" date="2010" name="Nature">
        <title>The Ectocarpus genome and the independent evolution of multicellularity in brown algae.</title>
        <authorList>
            <person name="Cock J.M."/>
            <person name="Sterck L."/>
            <person name="Rouze P."/>
            <person name="Scornet D."/>
            <person name="Allen A.E."/>
            <person name="Amoutzias G."/>
            <person name="Anthouard V."/>
            <person name="Artiguenave F."/>
            <person name="Aury J.M."/>
            <person name="Badger J.H."/>
            <person name="Beszteri B."/>
            <person name="Billiau K."/>
            <person name="Bonnet E."/>
            <person name="Bothwell J.H."/>
            <person name="Bowler C."/>
            <person name="Boyen C."/>
            <person name="Brownlee C."/>
            <person name="Carrano C.J."/>
            <person name="Charrier B."/>
            <person name="Cho G.Y."/>
            <person name="Coelho S.M."/>
            <person name="Collen J."/>
            <person name="Corre E."/>
            <person name="Da Silva C."/>
            <person name="Delage L."/>
            <person name="Delaroque N."/>
            <person name="Dittami S.M."/>
            <person name="Doulbeau S."/>
            <person name="Elias M."/>
            <person name="Farnham G."/>
            <person name="Gachon C.M."/>
            <person name="Gschloessl B."/>
            <person name="Heesch S."/>
            <person name="Jabbari K."/>
            <person name="Jubin C."/>
            <person name="Kawai H."/>
            <person name="Kimura K."/>
            <person name="Kloareg B."/>
            <person name="Kupper F.C."/>
            <person name="Lang D."/>
            <person name="Le Bail A."/>
            <person name="Leblanc C."/>
            <person name="Lerouge P."/>
            <person name="Lohr M."/>
            <person name="Lopez P.J."/>
            <person name="Martens C."/>
            <person name="Maumus F."/>
            <person name="Michel G."/>
            <person name="Miranda-Saavedra D."/>
            <person name="Morales J."/>
            <person name="Moreau H."/>
            <person name="Motomura T."/>
            <person name="Nagasato C."/>
            <person name="Napoli C.A."/>
            <person name="Nelson D.R."/>
            <person name="Nyvall-Collen P."/>
            <person name="Peters A.F."/>
            <person name="Pommier C."/>
            <person name="Potin P."/>
            <person name="Poulain J."/>
            <person name="Quesneville H."/>
            <person name="Read B."/>
            <person name="Rensing S.A."/>
            <person name="Ritter A."/>
            <person name="Rousvoal S."/>
            <person name="Samanta M."/>
            <person name="Samson G."/>
            <person name="Schroeder D.C."/>
            <person name="Segurens B."/>
            <person name="Strittmatter M."/>
            <person name="Tonon T."/>
            <person name="Tregear J.W."/>
            <person name="Valentin K."/>
            <person name="von Dassow P."/>
            <person name="Yamagishi T."/>
            <person name="Van de Peer Y."/>
            <person name="Wincker P."/>
        </authorList>
    </citation>
    <scope>NUCLEOTIDE SEQUENCE [LARGE SCALE GENOMIC DNA]</scope>
    <source>
        <strain evidence="13">Ec32 / CCAP1310/4</strain>
    </source>
</reference>
<proteinExistence type="inferred from homology"/>